<evidence type="ECO:0000256" key="1">
    <source>
        <dbReference type="SAM" id="MobiDB-lite"/>
    </source>
</evidence>
<dbReference type="Proteomes" id="UP000092600">
    <property type="component" value="Unassembled WGS sequence"/>
</dbReference>
<proteinExistence type="predicted"/>
<feature type="compositionally biased region" description="Basic and acidic residues" evidence="1">
    <location>
        <begin position="25"/>
        <end position="42"/>
    </location>
</feature>
<gene>
    <name evidence="2" type="ORF">ACMD2_15038</name>
</gene>
<feature type="region of interest" description="Disordered" evidence="1">
    <location>
        <begin position="1"/>
        <end position="42"/>
    </location>
</feature>
<sequence length="160" mass="18076">MGRSKAPVVETSTVAQPSTTQHVAPADKEGQGESDRHRSNRERLVDLETQLNRLDEKVTKVAAHEERVTMLEVTLAQLIEQVAELQDNTKEVVHHLKEQTIELFARGTGDCGPVHQNRIKLLPMDHRSSAGCHSSRGFGSEKRCPRGWRRQTHREDQSEL</sequence>
<evidence type="ECO:0000313" key="3">
    <source>
        <dbReference type="Proteomes" id="UP000092600"/>
    </source>
</evidence>
<accession>A0A199W370</accession>
<evidence type="ECO:0000313" key="2">
    <source>
        <dbReference type="EMBL" id="OAY83686.1"/>
    </source>
</evidence>
<reference evidence="2 3" key="1">
    <citation type="journal article" date="2016" name="DNA Res.">
        <title>The draft genome of MD-2 pineapple using hybrid error correction of long reads.</title>
        <authorList>
            <person name="Redwan R.M."/>
            <person name="Saidin A."/>
            <person name="Kumar S.V."/>
        </authorList>
    </citation>
    <scope>NUCLEOTIDE SEQUENCE [LARGE SCALE GENOMIC DNA]</scope>
    <source>
        <strain evidence="3">cv. MD2</strain>
        <tissue evidence="2">Leaf</tissue>
    </source>
</reference>
<dbReference type="EMBL" id="LSRQ01000320">
    <property type="protein sequence ID" value="OAY83686.1"/>
    <property type="molecule type" value="Genomic_DNA"/>
</dbReference>
<name>A0A199W370_ANACO</name>
<dbReference type="AlphaFoldDB" id="A0A199W370"/>
<protein>
    <submittedName>
        <fullName evidence="2">Uncharacterized protein</fullName>
    </submittedName>
</protein>
<feature type="region of interest" description="Disordered" evidence="1">
    <location>
        <begin position="129"/>
        <end position="160"/>
    </location>
</feature>
<comment type="caution">
    <text evidence="2">The sequence shown here is derived from an EMBL/GenBank/DDBJ whole genome shotgun (WGS) entry which is preliminary data.</text>
</comment>
<feature type="compositionally biased region" description="Polar residues" evidence="1">
    <location>
        <begin position="10"/>
        <end position="22"/>
    </location>
</feature>
<organism evidence="2 3">
    <name type="scientific">Ananas comosus</name>
    <name type="common">Pineapple</name>
    <name type="synonym">Ananas ananas</name>
    <dbReference type="NCBI Taxonomy" id="4615"/>
    <lineage>
        <taxon>Eukaryota</taxon>
        <taxon>Viridiplantae</taxon>
        <taxon>Streptophyta</taxon>
        <taxon>Embryophyta</taxon>
        <taxon>Tracheophyta</taxon>
        <taxon>Spermatophyta</taxon>
        <taxon>Magnoliopsida</taxon>
        <taxon>Liliopsida</taxon>
        <taxon>Poales</taxon>
        <taxon>Bromeliaceae</taxon>
        <taxon>Bromelioideae</taxon>
        <taxon>Ananas</taxon>
    </lineage>
</organism>